<name>D5BTH4_PUNMI</name>
<protein>
    <submittedName>
        <fullName evidence="1">Metal dependent phosphohydrolase</fullName>
    </submittedName>
</protein>
<reference evidence="1 2" key="1">
    <citation type="journal article" date="2010" name="J. Bacteriol.">
        <title>Complete genome sequence of "Candidatus Puniceispirillum marinum" IMCC1322, a representative of the SAR116 clade in the Alphaproteobacteria.</title>
        <authorList>
            <person name="Oh H.M."/>
            <person name="Kwon K.K."/>
            <person name="Kang I."/>
            <person name="Kang S.G."/>
            <person name="Lee J.H."/>
            <person name="Kim S.J."/>
            <person name="Cho J.C."/>
        </authorList>
    </citation>
    <scope>NUCLEOTIDE SEQUENCE [LARGE SCALE GENOMIC DNA]</scope>
    <source>
        <strain evidence="1 2">IMCC1322</strain>
    </source>
</reference>
<dbReference type="GO" id="GO:0016787">
    <property type="term" value="F:hydrolase activity"/>
    <property type="evidence" value="ECO:0007669"/>
    <property type="project" value="UniProtKB-KW"/>
</dbReference>
<keyword evidence="1" id="KW-0378">Hydrolase</keyword>
<gene>
    <name evidence="1" type="ordered locus">SAR116_1328</name>
</gene>
<dbReference type="EMBL" id="CP001751">
    <property type="protein sequence ID" value="ADE39571.1"/>
    <property type="molecule type" value="Genomic_DNA"/>
</dbReference>
<dbReference type="AlphaFoldDB" id="D5BTH4"/>
<sequence>MLVDKIYASGRTTCSRLLLTSALMLALSLGVMRSVSASNLLDKWQGVWFSCEFAQRQRAPDDGCKMFDDEGFTFTNGRLKYVRITESDETACRGEKVGQCFRRDRSAIAITSQDRGQLKMNSASFTVRFLGCKQLFYFNDTPDFREIWPDEDRCFWASKRRFYIAPFAGNVDFVD</sequence>
<proteinExistence type="predicted"/>
<dbReference type="KEGG" id="apb:SAR116_1328"/>
<organism evidence="1 2">
    <name type="scientific">Puniceispirillum marinum (strain IMCC1322)</name>
    <dbReference type="NCBI Taxonomy" id="488538"/>
    <lineage>
        <taxon>Bacteria</taxon>
        <taxon>Pseudomonadati</taxon>
        <taxon>Pseudomonadota</taxon>
        <taxon>Alphaproteobacteria</taxon>
        <taxon>Candidatus Puniceispirillales</taxon>
        <taxon>Candidatus Puniceispirillaceae</taxon>
        <taxon>Candidatus Puniceispirillum</taxon>
    </lineage>
</organism>
<evidence type="ECO:0000313" key="1">
    <source>
        <dbReference type="EMBL" id="ADE39571.1"/>
    </source>
</evidence>
<evidence type="ECO:0000313" key="2">
    <source>
        <dbReference type="Proteomes" id="UP000007460"/>
    </source>
</evidence>
<accession>D5BTH4</accession>
<dbReference type="STRING" id="488538.SAR116_1328"/>
<dbReference type="HOGENOM" id="CLU_1531306_0_0_5"/>
<dbReference type="Proteomes" id="UP000007460">
    <property type="component" value="Chromosome"/>
</dbReference>
<keyword evidence="2" id="KW-1185">Reference proteome</keyword>